<name>A0ABD0J3T5_9CAEN</name>
<dbReference type="Proteomes" id="UP001519460">
    <property type="component" value="Unassembled WGS sequence"/>
</dbReference>
<evidence type="ECO:0000313" key="1">
    <source>
        <dbReference type="EMBL" id="KAK7457280.1"/>
    </source>
</evidence>
<gene>
    <name evidence="1" type="ORF">BaRGS_00039252</name>
</gene>
<dbReference type="AlphaFoldDB" id="A0ABD0J3T5"/>
<evidence type="ECO:0000313" key="2">
    <source>
        <dbReference type="Proteomes" id="UP001519460"/>
    </source>
</evidence>
<accession>A0ABD0J3T5</accession>
<sequence>MRRGYKETVKLRHLQLTLKCRNSSIATYVYVASVVIVSDGNKTGGAVCAWAGLSVTSMSLVLEKLCLCNHYSWCPLRQSHTDYCDLHTQHDWLSCRERLPMIVGIVN</sequence>
<protein>
    <submittedName>
        <fullName evidence="1">Uncharacterized protein</fullName>
    </submittedName>
</protein>
<dbReference type="EMBL" id="JACVVK020000674">
    <property type="protein sequence ID" value="KAK7457280.1"/>
    <property type="molecule type" value="Genomic_DNA"/>
</dbReference>
<comment type="caution">
    <text evidence="1">The sequence shown here is derived from an EMBL/GenBank/DDBJ whole genome shotgun (WGS) entry which is preliminary data.</text>
</comment>
<keyword evidence="2" id="KW-1185">Reference proteome</keyword>
<proteinExistence type="predicted"/>
<reference evidence="1 2" key="1">
    <citation type="journal article" date="2023" name="Sci. Data">
        <title>Genome assembly of the Korean intertidal mud-creeper Batillaria attramentaria.</title>
        <authorList>
            <person name="Patra A.K."/>
            <person name="Ho P.T."/>
            <person name="Jun S."/>
            <person name="Lee S.J."/>
            <person name="Kim Y."/>
            <person name="Won Y.J."/>
        </authorList>
    </citation>
    <scope>NUCLEOTIDE SEQUENCE [LARGE SCALE GENOMIC DNA]</scope>
    <source>
        <strain evidence="1">Wonlab-2016</strain>
    </source>
</reference>
<organism evidence="1 2">
    <name type="scientific">Batillaria attramentaria</name>
    <dbReference type="NCBI Taxonomy" id="370345"/>
    <lineage>
        <taxon>Eukaryota</taxon>
        <taxon>Metazoa</taxon>
        <taxon>Spiralia</taxon>
        <taxon>Lophotrochozoa</taxon>
        <taxon>Mollusca</taxon>
        <taxon>Gastropoda</taxon>
        <taxon>Caenogastropoda</taxon>
        <taxon>Sorbeoconcha</taxon>
        <taxon>Cerithioidea</taxon>
        <taxon>Batillariidae</taxon>
        <taxon>Batillaria</taxon>
    </lineage>
</organism>